<evidence type="ECO:0000313" key="2">
    <source>
        <dbReference type="Proteomes" id="UP000269438"/>
    </source>
</evidence>
<keyword evidence="2" id="KW-1185">Reference proteome</keyword>
<dbReference type="EMBL" id="RCUY01000005">
    <property type="protein sequence ID" value="RLP83002.1"/>
    <property type="molecule type" value="Genomic_DNA"/>
</dbReference>
<dbReference type="AlphaFoldDB" id="A0A3L7AUJ9"/>
<proteinExistence type="predicted"/>
<dbReference type="RefSeq" id="WP_121688140.1">
    <property type="nucleotide sequence ID" value="NZ_RCUY01000005.1"/>
</dbReference>
<reference evidence="1 2" key="1">
    <citation type="submission" date="2018-10" db="EMBL/GenBank/DDBJ databases">
        <authorList>
            <person name="Li J."/>
        </authorList>
    </citation>
    <scope>NUCLEOTIDE SEQUENCE [LARGE SCALE GENOMIC DNA]</scope>
    <source>
        <strain evidence="1 2">JCM 11654</strain>
    </source>
</reference>
<dbReference type="Proteomes" id="UP000269438">
    <property type="component" value="Unassembled WGS sequence"/>
</dbReference>
<comment type="caution">
    <text evidence="1">The sequence shown here is derived from an EMBL/GenBank/DDBJ whole genome shotgun (WGS) entry which is preliminary data.</text>
</comment>
<name>A0A3L7AUJ9_9MICO</name>
<sequence>MSVQLINQAGTWLLTGPAVPLVSRGRITALGSTQHTVSVGDQDYLLGMISGLSVQVGDPVTIDWANRVIIGKPTTDAPSVGTPGIKPPSITRFDVTVQAVTSATYLESENRWSDGELLAAPGRSGAWFYGSALANTLVGASVETISIYLPAIRLENTLVLGVHTHAQAPTGAPVLTAQIPLDSARDWVVLPSSLVSALQAESARGVGITSTTGDNQFAGVPGDPLSGAIRITGTR</sequence>
<dbReference type="OrthoDB" id="5073742at2"/>
<gene>
    <name evidence="1" type="ORF">D9V34_07095</name>
</gene>
<accession>A0A3L7AUJ9</accession>
<evidence type="ECO:0000313" key="1">
    <source>
        <dbReference type="EMBL" id="RLP83002.1"/>
    </source>
</evidence>
<protein>
    <submittedName>
        <fullName evidence="1">Uncharacterized protein</fullName>
    </submittedName>
</protein>
<organism evidence="1 2">
    <name type="scientific">Mycetocola lacteus</name>
    <dbReference type="NCBI Taxonomy" id="76637"/>
    <lineage>
        <taxon>Bacteria</taxon>
        <taxon>Bacillati</taxon>
        <taxon>Actinomycetota</taxon>
        <taxon>Actinomycetes</taxon>
        <taxon>Micrococcales</taxon>
        <taxon>Microbacteriaceae</taxon>
        <taxon>Mycetocola</taxon>
    </lineage>
</organism>